<protein>
    <recommendedName>
        <fullName evidence="2">Thioredoxin-like fold domain-containing protein</fullName>
    </recommendedName>
</protein>
<feature type="signal peptide" evidence="1">
    <location>
        <begin position="1"/>
        <end position="21"/>
    </location>
</feature>
<feature type="domain" description="Thioredoxin-like fold" evidence="2">
    <location>
        <begin position="59"/>
        <end position="241"/>
    </location>
</feature>
<dbReference type="RefSeq" id="WP_188772606.1">
    <property type="nucleotide sequence ID" value="NZ_BMHK01000029.1"/>
</dbReference>
<evidence type="ECO:0000313" key="4">
    <source>
        <dbReference type="Proteomes" id="UP000608154"/>
    </source>
</evidence>
<dbReference type="SUPFAM" id="SSF52833">
    <property type="entry name" value="Thioredoxin-like"/>
    <property type="match status" value="1"/>
</dbReference>
<evidence type="ECO:0000256" key="1">
    <source>
        <dbReference type="SAM" id="SignalP"/>
    </source>
</evidence>
<dbReference type="Proteomes" id="UP000608154">
    <property type="component" value="Unassembled WGS sequence"/>
</dbReference>
<feature type="chain" id="PRO_5037457542" description="Thioredoxin-like fold domain-containing protein" evidence="1">
    <location>
        <begin position="22"/>
        <end position="251"/>
    </location>
</feature>
<name>A0A916X5U4_9SPHN</name>
<gene>
    <name evidence="3" type="ORF">GCM10011494_32350</name>
</gene>
<evidence type="ECO:0000313" key="3">
    <source>
        <dbReference type="EMBL" id="GGC11148.1"/>
    </source>
</evidence>
<dbReference type="EMBL" id="BMHK01000029">
    <property type="protein sequence ID" value="GGC11148.1"/>
    <property type="molecule type" value="Genomic_DNA"/>
</dbReference>
<dbReference type="Gene3D" id="1.10.40.110">
    <property type="match status" value="1"/>
</dbReference>
<dbReference type="InterPro" id="IPR012336">
    <property type="entry name" value="Thioredoxin-like_fold"/>
</dbReference>
<dbReference type="InterPro" id="IPR036249">
    <property type="entry name" value="Thioredoxin-like_sf"/>
</dbReference>
<dbReference type="PROSITE" id="PS51257">
    <property type="entry name" value="PROKAR_LIPOPROTEIN"/>
    <property type="match status" value="1"/>
</dbReference>
<reference evidence="3" key="2">
    <citation type="submission" date="2020-09" db="EMBL/GenBank/DDBJ databases">
        <authorList>
            <person name="Sun Q."/>
            <person name="Zhou Y."/>
        </authorList>
    </citation>
    <scope>NUCLEOTIDE SEQUENCE</scope>
    <source>
        <strain evidence="3">CGMCC 1.15095</strain>
    </source>
</reference>
<proteinExistence type="predicted"/>
<keyword evidence="1" id="KW-0732">Signal</keyword>
<dbReference type="Pfam" id="PF13462">
    <property type="entry name" value="Thioredoxin_4"/>
    <property type="match status" value="1"/>
</dbReference>
<evidence type="ECO:0000259" key="2">
    <source>
        <dbReference type="Pfam" id="PF13462"/>
    </source>
</evidence>
<accession>A0A916X5U4</accession>
<reference evidence="3" key="1">
    <citation type="journal article" date="2014" name="Int. J. Syst. Evol. Microbiol.">
        <title>Complete genome sequence of Corynebacterium casei LMG S-19264T (=DSM 44701T), isolated from a smear-ripened cheese.</title>
        <authorList>
            <consortium name="US DOE Joint Genome Institute (JGI-PGF)"/>
            <person name="Walter F."/>
            <person name="Albersmeier A."/>
            <person name="Kalinowski J."/>
            <person name="Ruckert C."/>
        </authorList>
    </citation>
    <scope>NUCLEOTIDE SEQUENCE</scope>
    <source>
        <strain evidence="3">CGMCC 1.15095</strain>
    </source>
</reference>
<dbReference type="Gene3D" id="3.40.30.10">
    <property type="entry name" value="Glutaredoxin"/>
    <property type="match status" value="1"/>
</dbReference>
<sequence length="251" mass="26533">MNRFRQIALGLIAAPLALGLAACGDKKEENAAPTSSEPIAPIAAPAGKSWTEIVAKTEEGGYRLGNPEAPIKLVEYGALSCSHCAEFAKEGFADIRDEYVSSGRVSYELRLFMLNPYDVPASLLATCSSTEAAIPLAEQFWAWQPNMFQNVQALGEDKLKAIGAMPPPQQIPAVAEAAGMVAFFASRGVARDQAEACLADTARAKALADQTEAATKQFNVTGTPTFLINGANVGSMGWPALETKLQQAGAR</sequence>
<organism evidence="3 4">
    <name type="scientific">Novosphingobium endophyticum</name>
    <dbReference type="NCBI Taxonomy" id="1955250"/>
    <lineage>
        <taxon>Bacteria</taxon>
        <taxon>Pseudomonadati</taxon>
        <taxon>Pseudomonadota</taxon>
        <taxon>Alphaproteobacteria</taxon>
        <taxon>Sphingomonadales</taxon>
        <taxon>Sphingomonadaceae</taxon>
        <taxon>Novosphingobium</taxon>
    </lineage>
</organism>
<dbReference type="AlphaFoldDB" id="A0A916X5U4"/>
<keyword evidence="4" id="KW-1185">Reference proteome</keyword>
<comment type="caution">
    <text evidence="3">The sequence shown here is derived from an EMBL/GenBank/DDBJ whole genome shotgun (WGS) entry which is preliminary data.</text>
</comment>